<evidence type="ECO:0000256" key="3">
    <source>
        <dbReference type="SAM" id="SignalP"/>
    </source>
</evidence>
<feature type="domain" description="Cystatin" evidence="4">
    <location>
        <begin position="28"/>
        <end position="122"/>
    </location>
</feature>
<sequence>MAIASTVPALFLLAFFLACGASAGLGGQRLGGIKEINDVKHNEEVQALGRFCVEEYSKTHNGGGLLSFSEVVKAQQQVVSGMKYYLKISALQGGVPKLYDGVVVVQPWVHAKPRQLVSFAPAK</sequence>
<dbReference type="Proteomes" id="UP000825729">
    <property type="component" value="Unassembled WGS sequence"/>
</dbReference>
<dbReference type="InterPro" id="IPR046350">
    <property type="entry name" value="Cystatin_sf"/>
</dbReference>
<evidence type="ECO:0000256" key="2">
    <source>
        <dbReference type="ARBA" id="ARBA00022704"/>
    </source>
</evidence>
<keyword evidence="2" id="KW-0789">Thiol protease inhibitor</keyword>
<gene>
    <name evidence="5" type="ORF">H6P81_014056</name>
</gene>
<dbReference type="CDD" id="cd00042">
    <property type="entry name" value="CY"/>
    <property type="match status" value="1"/>
</dbReference>
<keyword evidence="1" id="KW-0646">Protease inhibitor</keyword>
<dbReference type="Gene3D" id="3.10.450.10">
    <property type="match status" value="1"/>
</dbReference>
<accession>A0AAV7EGN1</accession>
<comment type="caution">
    <text evidence="5">The sequence shown here is derived from an EMBL/GenBank/DDBJ whole genome shotgun (WGS) entry which is preliminary data.</text>
</comment>
<organism evidence="5 6">
    <name type="scientific">Aristolochia fimbriata</name>
    <name type="common">White veined hardy Dutchman's pipe vine</name>
    <dbReference type="NCBI Taxonomy" id="158543"/>
    <lineage>
        <taxon>Eukaryota</taxon>
        <taxon>Viridiplantae</taxon>
        <taxon>Streptophyta</taxon>
        <taxon>Embryophyta</taxon>
        <taxon>Tracheophyta</taxon>
        <taxon>Spermatophyta</taxon>
        <taxon>Magnoliopsida</taxon>
        <taxon>Magnoliidae</taxon>
        <taxon>Piperales</taxon>
        <taxon>Aristolochiaceae</taxon>
        <taxon>Aristolochia</taxon>
    </lineage>
</organism>
<keyword evidence="6" id="KW-1185">Reference proteome</keyword>
<feature type="chain" id="PRO_5043518449" description="Cystatin domain-containing protein" evidence="3">
    <location>
        <begin position="24"/>
        <end position="123"/>
    </location>
</feature>
<evidence type="ECO:0000313" key="6">
    <source>
        <dbReference type="Proteomes" id="UP000825729"/>
    </source>
</evidence>
<dbReference type="AlphaFoldDB" id="A0AAV7EGN1"/>
<evidence type="ECO:0000256" key="1">
    <source>
        <dbReference type="ARBA" id="ARBA00022690"/>
    </source>
</evidence>
<dbReference type="PANTHER" id="PTHR47373">
    <property type="entry name" value="CYSTEINE PROTEINASE INHIBITOR 2"/>
    <property type="match status" value="1"/>
</dbReference>
<protein>
    <recommendedName>
        <fullName evidence="4">Cystatin domain-containing protein</fullName>
    </recommendedName>
</protein>
<dbReference type="InterPro" id="IPR018073">
    <property type="entry name" value="Prot_inh_cystat_CS"/>
</dbReference>
<evidence type="ECO:0000259" key="4">
    <source>
        <dbReference type="SMART" id="SM00043"/>
    </source>
</evidence>
<reference evidence="5 6" key="1">
    <citation type="submission" date="2021-07" db="EMBL/GenBank/DDBJ databases">
        <title>The Aristolochia fimbriata genome: insights into angiosperm evolution, floral development and chemical biosynthesis.</title>
        <authorList>
            <person name="Jiao Y."/>
        </authorList>
    </citation>
    <scope>NUCLEOTIDE SEQUENCE [LARGE SCALE GENOMIC DNA]</scope>
    <source>
        <strain evidence="5">IBCAS-2021</strain>
        <tissue evidence="5">Leaf</tissue>
    </source>
</reference>
<dbReference type="SMART" id="SM00043">
    <property type="entry name" value="CY"/>
    <property type="match status" value="1"/>
</dbReference>
<dbReference type="PROSITE" id="PS00287">
    <property type="entry name" value="CYSTATIN"/>
    <property type="match status" value="1"/>
</dbReference>
<dbReference type="EMBL" id="JAINDJ010000005">
    <property type="protein sequence ID" value="KAG9447928.1"/>
    <property type="molecule type" value="Genomic_DNA"/>
</dbReference>
<dbReference type="GO" id="GO:0004869">
    <property type="term" value="F:cysteine-type endopeptidase inhibitor activity"/>
    <property type="evidence" value="ECO:0007669"/>
    <property type="project" value="UniProtKB-KW"/>
</dbReference>
<name>A0AAV7EGN1_ARIFI</name>
<feature type="signal peptide" evidence="3">
    <location>
        <begin position="1"/>
        <end position="23"/>
    </location>
</feature>
<evidence type="ECO:0000313" key="5">
    <source>
        <dbReference type="EMBL" id="KAG9447928.1"/>
    </source>
</evidence>
<dbReference type="SUPFAM" id="SSF54403">
    <property type="entry name" value="Cystatin/monellin"/>
    <property type="match status" value="1"/>
</dbReference>
<dbReference type="InterPro" id="IPR000010">
    <property type="entry name" value="Cystatin_dom"/>
</dbReference>
<keyword evidence="3" id="KW-0732">Signal</keyword>
<proteinExistence type="predicted"/>
<dbReference type="Pfam" id="PF16845">
    <property type="entry name" value="SQAPI"/>
    <property type="match status" value="1"/>
</dbReference>
<dbReference type="PANTHER" id="PTHR47373:SF1">
    <property type="entry name" value="CYSTEINE PROTEINASE INHIBITOR 2"/>
    <property type="match status" value="1"/>
</dbReference>